<keyword evidence="4 5" id="KW-0720">Serine protease</keyword>
<evidence type="ECO:0000256" key="2">
    <source>
        <dbReference type="ARBA" id="ARBA00022670"/>
    </source>
</evidence>
<feature type="active site" description="Charge relay system" evidence="5">
    <location>
        <position position="245"/>
    </location>
</feature>
<evidence type="ECO:0000313" key="7">
    <source>
        <dbReference type="EMBL" id="BAS27316.1"/>
    </source>
</evidence>
<dbReference type="InterPro" id="IPR015500">
    <property type="entry name" value="Peptidase_S8_subtilisin-rel"/>
</dbReference>
<dbReference type="EMBL" id="AP014924">
    <property type="protein sequence ID" value="BAS27316.1"/>
    <property type="molecule type" value="Genomic_DNA"/>
</dbReference>
<dbReference type="InterPro" id="IPR023828">
    <property type="entry name" value="Peptidase_S8_Ser-AS"/>
</dbReference>
<dbReference type="PROSITE" id="PS00138">
    <property type="entry name" value="SUBTILASE_SER"/>
    <property type="match status" value="1"/>
</dbReference>
<feature type="active site" description="Charge relay system" evidence="5">
    <location>
        <position position="203"/>
    </location>
</feature>
<dbReference type="Proteomes" id="UP000065807">
    <property type="component" value="Chromosome"/>
</dbReference>
<dbReference type="PANTHER" id="PTHR43806">
    <property type="entry name" value="PEPTIDASE S8"/>
    <property type="match status" value="1"/>
</dbReference>
<dbReference type="PANTHER" id="PTHR43806:SF11">
    <property type="entry name" value="CEREVISIN-RELATED"/>
    <property type="match status" value="1"/>
</dbReference>
<evidence type="ECO:0000313" key="8">
    <source>
        <dbReference type="Proteomes" id="UP000065807"/>
    </source>
</evidence>
<sequence>MMRGIHGIANLRPRRPRYVPGEVLILGLEADVQQLLQRAPAAGTRLDLLDRLALPASRSFRRRPPVSGDPWAGVPPAPGTASVDVVRLRLPALAAGEGSERSPVLGPAATGALEEAADGLRALAADAGLAVHVEPHCIVGDPLEWETDTLARRVMHVGEDPAGGERLFLSQPAFRMIGLTDETGRRLLPPEEDGAQVMVAVLDTAPARRVSPTPFPPAWLTIHPGAPTPGLVTPSWTEFRDLSDHGLICASLVHAVAPAAEIHLYRVLNDAGEGDLFGLLRAVADFATRSRGRFAVMNLSLGSTCPASGTDGVLAQALMAFAEQGGVTCAAAGNTAAVAAKASAIPAAQPPASLPYTIAVAAATRAGQRASYSHRGDIAAPGGEALGVPGPGDTDDLIGMAASHPEAAFSGYVAMDAGTSFSTPLVAGASALMLQAISHWPAGVTLERGIDRVVLDLLARSATPPPDGLPNGDPLATDGLGAGILHLGQALELSKVYR</sequence>
<name>A0A0K2SJM7_LIMPI</name>
<dbReference type="STRING" id="1555112.LIP_1467"/>
<keyword evidence="8" id="KW-1185">Reference proteome</keyword>
<dbReference type="PRINTS" id="PR00723">
    <property type="entry name" value="SUBTILISIN"/>
</dbReference>
<keyword evidence="3 5" id="KW-0378">Hydrolase</keyword>
<evidence type="ECO:0000256" key="5">
    <source>
        <dbReference type="PROSITE-ProRule" id="PRU01240"/>
    </source>
</evidence>
<comment type="similarity">
    <text evidence="1 5">Belongs to the peptidase S8 family.</text>
</comment>
<keyword evidence="2 5" id="KW-0645">Protease</keyword>
<dbReference type="CDD" id="cd00306">
    <property type="entry name" value="Peptidases_S8_S53"/>
    <property type="match status" value="1"/>
</dbReference>
<dbReference type="InterPro" id="IPR050131">
    <property type="entry name" value="Peptidase_S8_subtilisin-like"/>
</dbReference>
<dbReference type="GO" id="GO:0006508">
    <property type="term" value="P:proteolysis"/>
    <property type="evidence" value="ECO:0007669"/>
    <property type="project" value="UniProtKB-KW"/>
</dbReference>
<protein>
    <recommendedName>
        <fullName evidence="6">Peptidase S8/S53 domain-containing protein</fullName>
    </recommendedName>
</protein>
<evidence type="ECO:0000256" key="1">
    <source>
        <dbReference type="ARBA" id="ARBA00011073"/>
    </source>
</evidence>
<dbReference type="Gene3D" id="3.40.50.200">
    <property type="entry name" value="Peptidase S8/S53 domain"/>
    <property type="match status" value="1"/>
</dbReference>
<evidence type="ECO:0000256" key="4">
    <source>
        <dbReference type="ARBA" id="ARBA00022825"/>
    </source>
</evidence>
<dbReference type="AlphaFoldDB" id="A0A0K2SJM7"/>
<dbReference type="InterPro" id="IPR000209">
    <property type="entry name" value="Peptidase_S8/S53_dom"/>
</dbReference>
<dbReference type="Pfam" id="PF00082">
    <property type="entry name" value="Peptidase_S8"/>
    <property type="match status" value="1"/>
</dbReference>
<reference evidence="8" key="1">
    <citation type="submission" date="2015-07" db="EMBL/GenBank/DDBJ databases">
        <title>Complete genome sequence and phylogenetic analysis of Limnochorda pilosa.</title>
        <authorList>
            <person name="Watanabe M."/>
            <person name="Kojima H."/>
            <person name="Fukui M."/>
        </authorList>
    </citation>
    <scope>NUCLEOTIDE SEQUENCE [LARGE SCALE GENOMIC DNA]</scope>
    <source>
        <strain evidence="8">HC45</strain>
    </source>
</reference>
<dbReference type="SUPFAM" id="SSF52743">
    <property type="entry name" value="Subtilisin-like"/>
    <property type="match status" value="1"/>
</dbReference>
<dbReference type="RefSeq" id="WP_068136000.1">
    <property type="nucleotide sequence ID" value="NZ_AP014924.1"/>
</dbReference>
<organism evidence="7 8">
    <name type="scientific">Limnochorda pilosa</name>
    <dbReference type="NCBI Taxonomy" id="1555112"/>
    <lineage>
        <taxon>Bacteria</taxon>
        <taxon>Bacillati</taxon>
        <taxon>Bacillota</taxon>
        <taxon>Limnochordia</taxon>
        <taxon>Limnochordales</taxon>
        <taxon>Limnochordaceae</taxon>
        <taxon>Limnochorda</taxon>
    </lineage>
</organism>
<dbReference type="OrthoDB" id="9798386at2"/>
<reference evidence="8" key="2">
    <citation type="journal article" date="2016" name="Int. J. Syst. Evol. Microbiol.">
        <title>Complete genome sequence and cell structure of Limnochorda pilosa, a Gram-negative spore-former within the phylum Firmicutes.</title>
        <authorList>
            <person name="Watanabe M."/>
            <person name="Kojima H."/>
            <person name="Fukui M."/>
        </authorList>
    </citation>
    <scope>NUCLEOTIDE SEQUENCE [LARGE SCALE GENOMIC DNA]</scope>
    <source>
        <strain evidence="8">HC45</strain>
    </source>
</reference>
<dbReference type="InterPro" id="IPR036852">
    <property type="entry name" value="Peptidase_S8/S53_dom_sf"/>
</dbReference>
<evidence type="ECO:0000256" key="3">
    <source>
        <dbReference type="ARBA" id="ARBA00022801"/>
    </source>
</evidence>
<dbReference type="KEGG" id="lpil:LIP_1467"/>
<accession>A0A0K2SJM7</accession>
<feature type="domain" description="Peptidase S8/S53" evidence="6">
    <location>
        <begin position="240"/>
        <end position="441"/>
    </location>
</feature>
<gene>
    <name evidence="7" type="ORF">LIP_1467</name>
</gene>
<dbReference type="PROSITE" id="PS51892">
    <property type="entry name" value="SUBTILASE"/>
    <property type="match status" value="1"/>
</dbReference>
<proteinExistence type="inferred from homology"/>
<feature type="active site" description="Charge relay system" evidence="5">
    <location>
        <position position="420"/>
    </location>
</feature>
<dbReference type="GO" id="GO:0004252">
    <property type="term" value="F:serine-type endopeptidase activity"/>
    <property type="evidence" value="ECO:0007669"/>
    <property type="project" value="UniProtKB-UniRule"/>
</dbReference>
<evidence type="ECO:0000259" key="6">
    <source>
        <dbReference type="Pfam" id="PF00082"/>
    </source>
</evidence>